<name>A0A1W2H5S3_9BACT</name>
<sequence length="211" mass="24853">MIKRLLYFSQTGEIQEAEKELTPAFFAKLLFVKFGFLSVYILVVALVFGFEIFQAFESKSSKSIPVTFLNLIILAPVLEESIFRNHLNMKPKNLILAALIAVILFWDEGFIFIMLGYFTLVWLLRNRINPKIKLLLIYFSSLLFAYAHYYQFLDWNDMGTIMKVIFRSFPHFLSGIILSYLYFRNGILICMFFHGLWNLLPFFSEWVGRVF</sequence>
<keyword evidence="1" id="KW-1133">Transmembrane helix</keyword>
<feature type="transmembrane region" description="Helical" evidence="1">
    <location>
        <begin position="95"/>
        <end position="123"/>
    </location>
</feature>
<evidence type="ECO:0000313" key="4">
    <source>
        <dbReference type="Proteomes" id="UP000192333"/>
    </source>
</evidence>
<dbReference type="RefSeq" id="WP_084120828.1">
    <property type="nucleotide sequence ID" value="NZ_LT838813.1"/>
</dbReference>
<dbReference type="EMBL" id="LT838813">
    <property type="protein sequence ID" value="SMD43982.1"/>
    <property type="molecule type" value="Genomic_DNA"/>
</dbReference>
<dbReference type="Proteomes" id="UP000192333">
    <property type="component" value="Chromosome I"/>
</dbReference>
<protein>
    <submittedName>
        <fullName evidence="3">CAAX protease self-immunity</fullName>
    </submittedName>
</protein>
<dbReference type="AlphaFoldDB" id="A0A1W2H5S3"/>
<dbReference type="GO" id="GO:0080120">
    <property type="term" value="P:CAAX-box protein maturation"/>
    <property type="evidence" value="ECO:0007669"/>
    <property type="project" value="UniProtKB-ARBA"/>
</dbReference>
<feature type="transmembrane region" description="Helical" evidence="1">
    <location>
        <begin position="30"/>
        <end position="52"/>
    </location>
</feature>
<gene>
    <name evidence="3" type="ORF">SAMN00777080_2596</name>
</gene>
<organism evidence="3 4">
    <name type="scientific">Aquiflexum balticum DSM 16537</name>
    <dbReference type="NCBI Taxonomy" id="758820"/>
    <lineage>
        <taxon>Bacteria</taxon>
        <taxon>Pseudomonadati</taxon>
        <taxon>Bacteroidota</taxon>
        <taxon>Cytophagia</taxon>
        <taxon>Cytophagales</taxon>
        <taxon>Cyclobacteriaceae</taxon>
        <taxon>Aquiflexum</taxon>
    </lineage>
</organism>
<dbReference type="InterPro" id="IPR003675">
    <property type="entry name" value="Rce1/LyrA-like_dom"/>
</dbReference>
<dbReference type="OrthoDB" id="847268at2"/>
<keyword evidence="1" id="KW-0812">Transmembrane</keyword>
<keyword evidence="1" id="KW-0472">Membrane</keyword>
<keyword evidence="4" id="KW-1185">Reference proteome</keyword>
<accession>A0A1W2H5S3</accession>
<dbReference type="STRING" id="758820.SAMN00777080_2596"/>
<evidence type="ECO:0000313" key="3">
    <source>
        <dbReference type="EMBL" id="SMD43982.1"/>
    </source>
</evidence>
<dbReference type="GO" id="GO:0004175">
    <property type="term" value="F:endopeptidase activity"/>
    <property type="evidence" value="ECO:0007669"/>
    <property type="project" value="UniProtKB-ARBA"/>
</dbReference>
<keyword evidence="3" id="KW-0378">Hydrolase</keyword>
<evidence type="ECO:0000259" key="2">
    <source>
        <dbReference type="Pfam" id="PF02517"/>
    </source>
</evidence>
<dbReference type="GO" id="GO:0006508">
    <property type="term" value="P:proteolysis"/>
    <property type="evidence" value="ECO:0007669"/>
    <property type="project" value="UniProtKB-KW"/>
</dbReference>
<proteinExistence type="predicted"/>
<dbReference type="Pfam" id="PF02517">
    <property type="entry name" value="Rce1-like"/>
    <property type="match status" value="1"/>
</dbReference>
<feature type="domain" description="CAAX prenyl protease 2/Lysostaphin resistance protein A-like" evidence="2">
    <location>
        <begin position="65"/>
        <end position="200"/>
    </location>
</feature>
<evidence type="ECO:0000256" key="1">
    <source>
        <dbReference type="SAM" id="Phobius"/>
    </source>
</evidence>
<keyword evidence="3" id="KW-0645">Protease</keyword>
<feature type="transmembrane region" description="Helical" evidence="1">
    <location>
        <begin position="135"/>
        <end position="152"/>
    </location>
</feature>
<reference evidence="4" key="1">
    <citation type="submission" date="2017-04" db="EMBL/GenBank/DDBJ databases">
        <authorList>
            <person name="Varghese N."/>
            <person name="Submissions S."/>
        </authorList>
    </citation>
    <scope>NUCLEOTIDE SEQUENCE [LARGE SCALE GENOMIC DNA]</scope>
    <source>
        <strain evidence="4">DSM 16537</strain>
    </source>
</reference>